<evidence type="ECO:0000313" key="3">
    <source>
        <dbReference type="Proteomes" id="UP000236161"/>
    </source>
</evidence>
<sequence>MKQSRALALPFPLPCFKTELRSSQKRGAKREQSSGPSLPSPCSATELRSNKSRGKSLESDFLDGNGDAHFVLESELFLREPEEALELGSTKKRDGDDETPPLLTDIHGEVPLRHVRRRTEAGALPT</sequence>
<evidence type="ECO:0000256" key="1">
    <source>
        <dbReference type="SAM" id="MobiDB-lite"/>
    </source>
</evidence>
<dbReference type="AlphaFoldDB" id="A0A2I0AWZ2"/>
<dbReference type="Proteomes" id="UP000236161">
    <property type="component" value="Unassembled WGS sequence"/>
</dbReference>
<accession>A0A2I0AWZ2</accession>
<gene>
    <name evidence="2" type="ORF">AXF42_Ash009743</name>
</gene>
<feature type="region of interest" description="Disordered" evidence="1">
    <location>
        <begin position="20"/>
        <end position="63"/>
    </location>
</feature>
<organism evidence="2 3">
    <name type="scientific">Apostasia shenzhenica</name>
    <dbReference type="NCBI Taxonomy" id="1088818"/>
    <lineage>
        <taxon>Eukaryota</taxon>
        <taxon>Viridiplantae</taxon>
        <taxon>Streptophyta</taxon>
        <taxon>Embryophyta</taxon>
        <taxon>Tracheophyta</taxon>
        <taxon>Spermatophyta</taxon>
        <taxon>Magnoliopsida</taxon>
        <taxon>Liliopsida</taxon>
        <taxon>Asparagales</taxon>
        <taxon>Orchidaceae</taxon>
        <taxon>Apostasioideae</taxon>
        <taxon>Apostasia</taxon>
    </lineage>
</organism>
<dbReference type="EMBL" id="KZ451942">
    <property type="protein sequence ID" value="PKA60059.1"/>
    <property type="molecule type" value="Genomic_DNA"/>
</dbReference>
<reference evidence="2 3" key="1">
    <citation type="journal article" date="2017" name="Nature">
        <title>The Apostasia genome and the evolution of orchids.</title>
        <authorList>
            <person name="Zhang G.Q."/>
            <person name="Liu K.W."/>
            <person name="Li Z."/>
            <person name="Lohaus R."/>
            <person name="Hsiao Y.Y."/>
            <person name="Niu S.C."/>
            <person name="Wang J.Y."/>
            <person name="Lin Y.C."/>
            <person name="Xu Q."/>
            <person name="Chen L.J."/>
            <person name="Yoshida K."/>
            <person name="Fujiwara S."/>
            <person name="Wang Z.W."/>
            <person name="Zhang Y.Q."/>
            <person name="Mitsuda N."/>
            <person name="Wang M."/>
            <person name="Liu G.H."/>
            <person name="Pecoraro L."/>
            <person name="Huang H.X."/>
            <person name="Xiao X.J."/>
            <person name="Lin M."/>
            <person name="Wu X.Y."/>
            <person name="Wu W.L."/>
            <person name="Chen Y.Y."/>
            <person name="Chang S.B."/>
            <person name="Sakamoto S."/>
            <person name="Ohme-Takagi M."/>
            <person name="Yagi M."/>
            <person name="Zeng S.J."/>
            <person name="Shen C.Y."/>
            <person name="Yeh C.M."/>
            <person name="Luo Y.B."/>
            <person name="Tsai W.C."/>
            <person name="Van de Peer Y."/>
            <person name="Liu Z.J."/>
        </authorList>
    </citation>
    <scope>NUCLEOTIDE SEQUENCE [LARGE SCALE GENOMIC DNA]</scope>
    <source>
        <strain evidence="3">cv. Shenzhen</strain>
        <tissue evidence="2">Stem</tissue>
    </source>
</reference>
<name>A0A2I0AWZ2_9ASPA</name>
<protein>
    <submittedName>
        <fullName evidence="2">Uncharacterized protein</fullName>
    </submittedName>
</protein>
<feature type="region of interest" description="Disordered" evidence="1">
    <location>
        <begin position="82"/>
        <end position="105"/>
    </location>
</feature>
<feature type="compositionally biased region" description="Polar residues" evidence="1">
    <location>
        <begin position="33"/>
        <end position="47"/>
    </location>
</feature>
<evidence type="ECO:0000313" key="2">
    <source>
        <dbReference type="EMBL" id="PKA60059.1"/>
    </source>
</evidence>
<keyword evidence="3" id="KW-1185">Reference proteome</keyword>
<proteinExistence type="predicted"/>